<dbReference type="AlphaFoldDB" id="A0ABD5NT87"/>
<keyword evidence="1" id="KW-0805">Transcription regulation</keyword>
<feature type="domain" description="Bacterioopsin transcriptional activator GAF and HTH associated" evidence="4">
    <location>
        <begin position="8"/>
        <end position="145"/>
    </location>
</feature>
<dbReference type="Pfam" id="PF04967">
    <property type="entry name" value="HTH_10"/>
    <property type="match status" value="1"/>
</dbReference>
<dbReference type="InterPro" id="IPR031803">
    <property type="entry name" value="BAT_GAF/HTH-assoc"/>
</dbReference>
<evidence type="ECO:0000256" key="1">
    <source>
        <dbReference type="ARBA" id="ARBA00023015"/>
    </source>
</evidence>
<dbReference type="PANTHER" id="PTHR34236:SF1">
    <property type="entry name" value="DIMETHYL SULFOXIDE REDUCTASE TRANSCRIPTIONAL ACTIVATOR"/>
    <property type="match status" value="1"/>
</dbReference>
<feature type="domain" description="HTH bat-type" evidence="3">
    <location>
        <begin position="156"/>
        <end position="207"/>
    </location>
</feature>
<dbReference type="Proteomes" id="UP001595846">
    <property type="component" value="Unassembled WGS sequence"/>
</dbReference>
<evidence type="ECO:0000313" key="6">
    <source>
        <dbReference type="Proteomes" id="UP001595846"/>
    </source>
</evidence>
<keyword evidence="6" id="KW-1185">Reference proteome</keyword>
<evidence type="ECO:0000259" key="3">
    <source>
        <dbReference type="Pfam" id="PF04967"/>
    </source>
</evidence>
<dbReference type="PANTHER" id="PTHR34236">
    <property type="entry name" value="DIMETHYL SULFOXIDE REDUCTASE TRANSCRIPTIONAL ACTIVATOR"/>
    <property type="match status" value="1"/>
</dbReference>
<dbReference type="RefSeq" id="WP_256532555.1">
    <property type="nucleotide sequence ID" value="NZ_CP101824.1"/>
</dbReference>
<comment type="caution">
    <text evidence="5">The sequence shown here is derived from an EMBL/GenBank/DDBJ whole genome shotgun (WGS) entry which is preliminary data.</text>
</comment>
<dbReference type="EMBL" id="JBHSAQ010000016">
    <property type="protein sequence ID" value="MFC3960277.1"/>
    <property type="molecule type" value="Genomic_DNA"/>
</dbReference>
<keyword evidence="2" id="KW-0804">Transcription</keyword>
<gene>
    <name evidence="5" type="ORF">ACFOUR_18135</name>
</gene>
<sequence length="221" mass="24716">MATEATVTVPAEQFPLGTIFERLPGVTVQLERIIPANDVVIPYFWVRGTDVDDVEGAFDDHPGVEAIRYVDSVENQHLLRVEWSLEYDGILQTLMETGVPLISAEGTSTEWHFDVRGDDREDIASFQRGCRERDIPITLTKLHSLTPIDAEAEVGLTDAQREALVLAFERGYFNTPRDVTMTDLGEELDISHQAVASRLRRGISHILGETLPDLRPMDSVT</sequence>
<evidence type="ECO:0000259" key="4">
    <source>
        <dbReference type="Pfam" id="PF15915"/>
    </source>
</evidence>
<dbReference type="GeneID" id="73901648"/>
<accession>A0ABD5NT87</accession>
<organism evidence="5 6">
    <name type="scientific">Halovivax cerinus</name>
    <dbReference type="NCBI Taxonomy" id="1487865"/>
    <lineage>
        <taxon>Archaea</taxon>
        <taxon>Methanobacteriati</taxon>
        <taxon>Methanobacteriota</taxon>
        <taxon>Stenosarchaea group</taxon>
        <taxon>Halobacteria</taxon>
        <taxon>Halobacteriales</taxon>
        <taxon>Natrialbaceae</taxon>
        <taxon>Halovivax</taxon>
    </lineage>
</organism>
<protein>
    <submittedName>
        <fullName evidence="5">Helix-turn-helix domain-containing protein</fullName>
    </submittedName>
</protein>
<reference evidence="5 6" key="1">
    <citation type="journal article" date="2019" name="Int. J. Syst. Evol. Microbiol.">
        <title>The Global Catalogue of Microorganisms (GCM) 10K type strain sequencing project: providing services to taxonomists for standard genome sequencing and annotation.</title>
        <authorList>
            <consortium name="The Broad Institute Genomics Platform"/>
            <consortium name="The Broad Institute Genome Sequencing Center for Infectious Disease"/>
            <person name="Wu L."/>
            <person name="Ma J."/>
        </authorList>
    </citation>
    <scope>NUCLEOTIDE SEQUENCE [LARGE SCALE GENOMIC DNA]</scope>
    <source>
        <strain evidence="5 6">IBRC-M 10256</strain>
    </source>
</reference>
<proteinExistence type="predicted"/>
<dbReference type="Pfam" id="PF15915">
    <property type="entry name" value="BAT"/>
    <property type="match status" value="1"/>
</dbReference>
<evidence type="ECO:0000256" key="2">
    <source>
        <dbReference type="ARBA" id="ARBA00023163"/>
    </source>
</evidence>
<dbReference type="InterPro" id="IPR007050">
    <property type="entry name" value="HTH_bacterioopsin"/>
</dbReference>
<name>A0ABD5NT87_9EURY</name>
<evidence type="ECO:0000313" key="5">
    <source>
        <dbReference type="EMBL" id="MFC3960277.1"/>
    </source>
</evidence>